<dbReference type="Proteomes" id="UP000188354">
    <property type="component" value="Chromosome LG01"/>
</dbReference>
<organism evidence="5 6">
    <name type="scientific">Lupinus angustifolius</name>
    <name type="common">Narrow-leaved blue lupine</name>
    <dbReference type="NCBI Taxonomy" id="3871"/>
    <lineage>
        <taxon>Eukaryota</taxon>
        <taxon>Viridiplantae</taxon>
        <taxon>Streptophyta</taxon>
        <taxon>Embryophyta</taxon>
        <taxon>Tracheophyta</taxon>
        <taxon>Spermatophyta</taxon>
        <taxon>Magnoliopsida</taxon>
        <taxon>eudicotyledons</taxon>
        <taxon>Gunneridae</taxon>
        <taxon>Pentapetalae</taxon>
        <taxon>rosids</taxon>
        <taxon>fabids</taxon>
        <taxon>Fabales</taxon>
        <taxon>Fabaceae</taxon>
        <taxon>Papilionoideae</taxon>
        <taxon>50 kb inversion clade</taxon>
        <taxon>genistoids sensu lato</taxon>
        <taxon>core genistoids</taxon>
        <taxon>Genisteae</taxon>
        <taxon>Lupinus</taxon>
    </lineage>
</organism>
<feature type="compositionally biased region" description="Basic and acidic residues" evidence="3">
    <location>
        <begin position="1552"/>
        <end position="1573"/>
    </location>
</feature>
<proteinExistence type="predicted"/>
<feature type="compositionally biased region" description="Basic and acidic residues" evidence="3">
    <location>
        <begin position="1243"/>
        <end position="1252"/>
    </location>
</feature>
<feature type="compositionally biased region" description="Basic and acidic residues" evidence="3">
    <location>
        <begin position="1532"/>
        <end position="1544"/>
    </location>
</feature>
<feature type="compositionally biased region" description="Basic and acidic residues" evidence="3">
    <location>
        <begin position="1489"/>
        <end position="1506"/>
    </location>
</feature>
<dbReference type="GO" id="GO:0040029">
    <property type="term" value="P:epigenetic regulation of gene expression"/>
    <property type="evidence" value="ECO:0007669"/>
    <property type="project" value="TreeGrafter"/>
</dbReference>
<feature type="region of interest" description="Disordered" evidence="3">
    <location>
        <begin position="1294"/>
        <end position="1591"/>
    </location>
</feature>
<reference evidence="5 6" key="1">
    <citation type="journal article" date="2017" name="Plant Biotechnol. J.">
        <title>A comprehensive draft genome sequence for lupin (Lupinus angustifolius), an emerging health food: insights into plant-microbe interactions and legume evolution.</title>
        <authorList>
            <person name="Hane J.K."/>
            <person name="Ming Y."/>
            <person name="Kamphuis L.G."/>
            <person name="Nelson M.N."/>
            <person name="Garg G."/>
            <person name="Atkins C.A."/>
            <person name="Bayer P.E."/>
            <person name="Bravo A."/>
            <person name="Bringans S."/>
            <person name="Cannon S."/>
            <person name="Edwards D."/>
            <person name="Foley R."/>
            <person name="Gao L.L."/>
            <person name="Harrison M.J."/>
            <person name="Huang W."/>
            <person name="Hurgobin B."/>
            <person name="Li S."/>
            <person name="Liu C.W."/>
            <person name="McGrath A."/>
            <person name="Morahan G."/>
            <person name="Murray J."/>
            <person name="Weller J."/>
            <person name="Jian J."/>
            <person name="Singh K.B."/>
        </authorList>
    </citation>
    <scope>NUCLEOTIDE SEQUENCE [LARGE SCALE GENOMIC DNA]</scope>
    <source>
        <strain evidence="6">cv. Tanjil</strain>
        <tissue evidence="5">Whole plant</tissue>
    </source>
</reference>
<feature type="compositionally biased region" description="Polar residues" evidence="3">
    <location>
        <begin position="1211"/>
        <end position="1221"/>
    </location>
</feature>
<feature type="compositionally biased region" description="Basic and acidic residues" evidence="3">
    <location>
        <begin position="1414"/>
        <end position="1431"/>
    </location>
</feature>
<evidence type="ECO:0000256" key="1">
    <source>
        <dbReference type="ARBA" id="ARBA00022553"/>
    </source>
</evidence>
<feature type="region of interest" description="Disordered" evidence="3">
    <location>
        <begin position="972"/>
        <end position="1005"/>
    </location>
</feature>
<accession>A0A4P1RTE4</accession>
<feature type="compositionally biased region" description="Basic and acidic residues" evidence="3">
    <location>
        <begin position="1191"/>
        <end position="1202"/>
    </location>
</feature>
<feature type="compositionally biased region" description="Low complexity" evidence="3">
    <location>
        <begin position="1145"/>
        <end position="1159"/>
    </location>
</feature>
<feature type="compositionally biased region" description="Polar residues" evidence="3">
    <location>
        <begin position="92"/>
        <end position="121"/>
    </location>
</feature>
<dbReference type="InterPro" id="IPR038808">
    <property type="entry name" value="MOS1-like"/>
</dbReference>
<feature type="region of interest" description="Disordered" evidence="3">
    <location>
        <begin position="518"/>
        <end position="560"/>
    </location>
</feature>
<dbReference type="Pfam" id="PF07001">
    <property type="entry name" value="BAT2_N"/>
    <property type="match status" value="1"/>
</dbReference>
<evidence type="ECO:0000256" key="2">
    <source>
        <dbReference type="SAM" id="Coils"/>
    </source>
</evidence>
<feature type="region of interest" description="Disordered" evidence="3">
    <location>
        <begin position="1144"/>
        <end position="1280"/>
    </location>
</feature>
<feature type="compositionally biased region" description="Polar residues" evidence="3">
    <location>
        <begin position="1355"/>
        <end position="1381"/>
    </location>
</feature>
<feature type="compositionally biased region" description="Polar residues" evidence="3">
    <location>
        <begin position="1451"/>
        <end position="1464"/>
    </location>
</feature>
<feature type="compositionally biased region" description="Polar residues" evidence="3">
    <location>
        <begin position="415"/>
        <end position="428"/>
    </location>
</feature>
<evidence type="ECO:0000313" key="5">
    <source>
        <dbReference type="EMBL" id="OIW17736.1"/>
    </source>
</evidence>
<feature type="coiled-coil region" evidence="2">
    <location>
        <begin position="754"/>
        <end position="793"/>
    </location>
</feature>
<dbReference type="Gramene" id="OIW17736">
    <property type="protein sequence ID" value="OIW17736"/>
    <property type="gene ID" value="TanjilG_29086"/>
</dbReference>
<keyword evidence="1" id="KW-0597">Phosphoprotein</keyword>
<gene>
    <name evidence="5" type="ORF">TanjilG_29086</name>
</gene>
<feature type="region of interest" description="Disordered" evidence="3">
    <location>
        <begin position="1052"/>
        <end position="1086"/>
    </location>
</feature>
<dbReference type="PANTHER" id="PTHR34805">
    <property type="entry name" value="PROTEIN MODIFIER OF SNC1 1"/>
    <property type="match status" value="1"/>
</dbReference>
<dbReference type="PANTHER" id="PTHR34805:SF1">
    <property type="entry name" value="PROTEIN MODIFIER OF SNC1 1"/>
    <property type="match status" value="1"/>
</dbReference>
<feature type="region of interest" description="Disordered" evidence="3">
    <location>
        <begin position="1016"/>
        <end position="1035"/>
    </location>
</feature>
<feature type="region of interest" description="Disordered" evidence="3">
    <location>
        <begin position="1"/>
        <end position="207"/>
    </location>
</feature>
<feature type="compositionally biased region" description="Polar residues" evidence="3">
    <location>
        <begin position="522"/>
        <end position="535"/>
    </location>
</feature>
<keyword evidence="2" id="KW-0175">Coiled coil</keyword>
<dbReference type="EMBL" id="CM007361">
    <property type="protein sequence ID" value="OIW17736.1"/>
    <property type="molecule type" value="Genomic_DNA"/>
</dbReference>
<feature type="compositionally biased region" description="Basic and acidic residues" evidence="3">
    <location>
        <begin position="1263"/>
        <end position="1273"/>
    </location>
</feature>
<feature type="domain" description="BAT2 N-terminal" evidence="4">
    <location>
        <begin position="1"/>
        <end position="112"/>
    </location>
</feature>
<feature type="compositionally biased region" description="Low complexity" evidence="3">
    <location>
        <begin position="34"/>
        <end position="86"/>
    </location>
</feature>
<feature type="compositionally biased region" description="Polar residues" evidence="3">
    <location>
        <begin position="1026"/>
        <end position="1035"/>
    </location>
</feature>
<feature type="compositionally biased region" description="Basic and acidic residues" evidence="3">
    <location>
        <begin position="980"/>
        <end position="991"/>
    </location>
</feature>
<dbReference type="STRING" id="3871.A0A4P1RTE4"/>
<evidence type="ECO:0000256" key="3">
    <source>
        <dbReference type="SAM" id="MobiDB-lite"/>
    </source>
</evidence>
<feature type="region of interest" description="Disordered" evidence="3">
    <location>
        <begin position="415"/>
        <end position="451"/>
    </location>
</feature>
<feature type="compositionally biased region" description="Polar residues" evidence="3">
    <location>
        <begin position="1171"/>
        <end position="1185"/>
    </location>
</feature>
<name>A0A4P1RTE4_LUPAN</name>
<keyword evidence="6" id="KW-1185">Reference proteome</keyword>
<evidence type="ECO:0000259" key="4">
    <source>
        <dbReference type="Pfam" id="PF07001"/>
    </source>
</evidence>
<dbReference type="InterPro" id="IPR009738">
    <property type="entry name" value="BAT2_N"/>
</dbReference>
<sequence length="1591" mass="174034">MTVLGKVAVPKPINLPSQRLENHGLDPNVEIVPKGTLSWGGKSSSSSNPWGSSLSPNTDGGTSSPSHLSARPSSGGSGTRPSTSGSDKAFDTTYSAWGSNSRPSSPSGAPISNQTSLTSLRPRSAETRPDSSQLSRFAEPLTENSGACGSVRTTEKLGAAQPKNDGFSLSSGDFPTLGSDKDKSVLNSELQDHSSGSHARPGSSSGLRKEIYDTSVVELMMLRADIMDDAHVNANVKGGTVDTWRRDYQAPYDDGVRPSKETQQGNTQPYLNAGIPPQHFDAWHGPPVNSPQGGGFWFRGPPRGPPFGTPVAPAGFPIEPFPFYRPHIPPTGLANPPPVPSPGNGARGHHKNGDVYRPHMPDAYIRPGIPMRPGFYPCPMGYEGYYGPPVGNCNSNERDVPFMGMAAGPPVYNRYPNQNLPEPGNSQGRSGGYGTAGKPLPSEHVEFSHPPDTVGQYRVLLKQHESDGKNEPESWEDSATISASYVSERDRARMTDWENEQRSNYRKNEEIDVWRSAHGEEASSQTSENPLSGSSVIKAKFPESSGNMKKSSDNSARKLDGAASDMVEIPPKSPAPKDASLIQKIEGLNAKARDNSSARNKEEQRNKFHSASAVLNHVENEVAAAIVFPGRTHATEVTSPTHHEVTASGGEKNLQSLSVGGTTTSRLTGHGMQDRSDHRNKGKLTNQDADGWRKKSVIADSLATSGPLLETPDLLVGDHRISIETYDRSASYNKARREEPVQARSDSVDDHAQHAKMKELAKHRTKQLQEQEEERIRKQKAKALAKLDELNRRSHTVVVSTPKENATSSAVQIKQEDLQPSEAAIVAGKSGVVKSALKTNTNVVCQINDTSFNKVEKPILSSEPPLETHKNSVEEPVLIQNLPQDANSADAMNALQLHNTIASKQKRMSYKQKQSISSERKMSEKVVSTTSAAQKFETGKVVDFTVPSGNVTNEVSSTCGLDLSGNSSAIVEPSVYQKKNRNDKNKHKVEESSSLSTPLAPKEPNILKISVESDKPKAPDFELDQGSFNPASLSKDSNLFSEQYRHLANEESHGKMNSQLKSQHSHRTPRNLQTNRPAEKSHGSDAVMWAPVKPQNKIEVMDEPSDKSTSEAVNTVKSGPHVHNLKNKRAEMERYIPKPVAKEMVQQGSTQQVVSSISQADADEDVRRDVSGSQSPQTVQHTNSDFGKVGSRVESKNRDGRHTKQRKARGSWQQRNLTEPTNVHDMQDALDLDSNSIPNVQRPTEHHLDQKSETSLVKGQRKHFNDSRDHDGLRNPINHDSAASVSVPIIKDHAVTGRGKRGPYRGHKGSRVNHDADHKRNAGDTEKIETHESSAEHSQPDIGAVFKENRGVGESFTSHWQPKSQPSNNQRGNRPTVQSVGSLVVRVNKKDPAPDSESIRAGLDKESNANASQSHHDQSVSEKSKEGEAPHFENLGSRRERKNAPAKRPSLSPNHVSTVEQAPTSVDLRHEQRPSSGFGITGNQNRIGRGNESRRDWKPSTQDNRHYNHQPKNWERQGSNMHYEYQPAGPYDDSKVDHFERPRDGNYGGPRDGSHAGQRDGNHGGGRFRERGHTHSRRGAGNFQRRQGGVD</sequence>
<feature type="compositionally biased region" description="Basic and acidic residues" evidence="3">
    <location>
        <begin position="1312"/>
        <end position="1339"/>
    </location>
</feature>
<feature type="compositionally biased region" description="Low complexity" evidence="3">
    <location>
        <begin position="194"/>
        <end position="206"/>
    </location>
</feature>
<feature type="compositionally biased region" description="Polar residues" evidence="3">
    <location>
        <begin position="1233"/>
        <end position="1242"/>
    </location>
</feature>
<evidence type="ECO:0000313" key="6">
    <source>
        <dbReference type="Proteomes" id="UP000188354"/>
    </source>
</evidence>
<feature type="compositionally biased region" description="Basic and acidic residues" evidence="3">
    <location>
        <begin position="550"/>
        <end position="560"/>
    </location>
</feature>
<protein>
    <recommendedName>
        <fullName evidence="4">BAT2 N-terminal domain-containing protein</fullName>
    </recommendedName>
</protein>
<feature type="compositionally biased region" description="Polar residues" evidence="3">
    <location>
        <begin position="653"/>
        <end position="667"/>
    </location>
</feature>
<feature type="compositionally biased region" description="Basic residues" evidence="3">
    <location>
        <begin position="1298"/>
        <end position="1311"/>
    </location>
</feature>
<feature type="region of interest" description="Disordered" evidence="3">
    <location>
        <begin position="641"/>
        <end position="689"/>
    </location>
</feature>